<comment type="caution">
    <text evidence="1">The sequence shown here is derived from an EMBL/GenBank/DDBJ whole genome shotgun (WGS) entry which is preliminary data.</text>
</comment>
<keyword evidence="2" id="KW-1185">Reference proteome</keyword>
<evidence type="ECO:0000313" key="1">
    <source>
        <dbReference type="EMBL" id="KAH6940996.1"/>
    </source>
</evidence>
<name>A0ACB7T1A8_HYAAI</name>
<organism evidence="1 2">
    <name type="scientific">Hyalomma asiaticum</name>
    <name type="common">Tick</name>
    <dbReference type="NCBI Taxonomy" id="266040"/>
    <lineage>
        <taxon>Eukaryota</taxon>
        <taxon>Metazoa</taxon>
        <taxon>Ecdysozoa</taxon>
        <taxon>Arthropoda</taxon>
        <taxon>Chelicerata</taxon>
        <taxon>Arachnida</taxon>
        <taxon>Acari</taxon>
        <taxon>Parasitiformes</taxon>
        <taxon>Ixodida</taxon>
        <taxon>Ixodoidea</taxon>
        <taxon>Ixodidae</taxon>
        <taxon>Hyalomminae</taxon>
        <taxon>Hyalomma</taxon>
    </lineage>
</organism>
<gene>
    <name evidence="1" type="ORF">HPB50_011852</name>
</gene>
<proteinExistence type="predicted"/>
<accession>A0ACB7T1A8</accession>
<evidence type="ECO:0000313" key="2">
    <source>
        <dbReference type="Proteomes" id="UP000821845"/>
    </source>
</evidence>
<dbReference type="Proteomes" id="UP000821845">
    <property type="component" value="Chromosome 11"/>
</dbReference>
<dbReference type="EMBL" id="CM023491">
    <property type="protein sequence ID" value="KAH6940996.1"/>
    <property type="molecule type" value="Genomic_DNA"/>
</dbReference>
<sequence length="87" mass="9308">MTANVWLMLLLAQAAAGMVCPPHICEDTQCPPVKTCRGRLSTEGSFCGCCKVCIQQLGEGLCCHSDGGGSEDEMLPDLLRKFSSMLI</sequence>
<reference evidence="1" key="1">
    <citation type="submission" date="2020-05" db="EMBL/GenBank/DDBJ databases">
        <title>Large-scale comparative analyses of tick genomes elucidate their genetic diversity and vector capacities.</title>
        <authorList>
            <person name="Jia N."/>
            <person name="Wang J."/>
            <person name="Shi W."/>
            <person name="Du L."/>
            <person name="Sun Y."/>
            <person name="Zhan W."/>
            <person name="Jiang J."/>
            <person name="Wang Q."/>
            <person name="Zhang B."/>
            <person name="Ji P."/>
            <person name="Sakyi L.B."/>
            <person name="Cui X."/>
            <person name="Yuan T."/>
            <person name="Jiang B."/>
            <person name="Yang W."/>
            <person name="Lam T.T.-Y."/>
            <person name="Chang Q."/>
            <person name="Ding S."/>
            <person name="Wang X."/>
            <person name="Zhu J."/>
            <person name="Ruan X."/>
            <person name="Zhao L."/>
            <person name="Wei J."/>
            <person name="Que T."/>
            <person name="Du C."/>
            <person name="Cheng J."/>
            <person name="Dai P."/>
            <person name="Han X."/>
            <person name="Huang E."/>
            <person name="Gao Y."/>
            <person name="Liu J."/>
            <person name="Shao H."/>
            <person name="Ye R."/>
            <person name="Li L."/>
            <person name="Wei W."/>
            <person name="Wang X."/>
            <person name="Wang C."/>
            <person name="Yang T."/>
            <person name="Huo Q."/>
            <person name="Li W."/>
            <person name="Guo W."/>
            <person name="Chen H."/>
            <person name="Zhou L."/>
            <person name="Ni X."/>
            <person name="Tian J."/>
            <person name="Zhou Y."/>
            <person name="Sheng Y."/>
            <person name="Liu T."/>
            <person name="Pan Y."/>
            <person name="Xia L."/>
            <person name="Li J."/>
            <person name="Zhao F."/>
            <person name="Cao W."/>
        </authorList>
    </citation>
    <scope>NUCLEOTIDE SEQUENCE</scope>
    <source>
        <strain evidence="1">Hyas-2018</strain>
    </source>
</reference>
<protein>
    <submittedName>
        <fullName evidence="1">Uncharacterized protein</fullName>
    </submittedName>
</protein>